<dbReference type="Pfam" id="PF09095">
    <property type="entry name" value="AmyA-gluTrfs_C"/>
    <property type="match status" value="2"/>
</dbReference>
<dbReference type="Proteomes" id="UP000885826">
    <property type="component" value="Unassembled WGS sequence"/>
</dbReference>
<dbReference type="Gene3D" id="3.20.110.20">
    <property type="match status" value="1"/>
</dbReference>
<evidence type="ECO:0000259" key="4">
    <source>
        <dbReference type="Pfam" id="PF09094"/>
    </source>
</evidence>
<evidence type="ECO:0000256" key="2">
    <source>
        <dbReference type="ARBA" id="ARBA00023277"/>
    </source>
</evidence>
<dbReference type="Gene3D" id="2.70.98.10">
    <property type="match status" value="1"/>
</dbReference>
<dbReference type="InterPro" id="IPR011013">
    <property type="entry name" value="Gal_mutarotase_sf_dom"/>
</dbReference>
<dbReference type="InterPro" id="IPR004300">
    <property type="entry name" value="Glyco_hydro_57_N"/>
</dbReference>
<evidence type="ECO:0000256" key="1">
    <source>
        <dbReference type="ARBA" id="ARBA00006821"/>
    </source>
</evidence>
<dbReference type="InterPro" id="IPR028995">
    <property type="entry name" value="Glyco_hydro_57/38_cen_sf"/>
</dbReference>
<evidence type="ECO:0000313" key="7">
    <source>
        <dbReference type="Proteomes" id="UP000885826"/>
    </source>
</evidence>
<dbReference type="SUPFAM" id="SSF74650">
    <property type="entry name" value="Galactose mutarotase-like"/>
    <property type="match status" value="1"/>
</dbReference>
<feature type="domain" description="Glycoside hydrolase family 57 N-terminal" evidence="3">
    <location>
        <begin position="5"/>
        <end position="264"/>
    </location>
</feature>
<dbReference type="CDD" id="cd10793">
    <property type="entry name" value="GH57N_TLGT_like"/>
    <property type="match status" value="1"/>
</dbReference>
<organism evidence="6 7">
    <name type="scientific">candidate division WOR-3 bacterium</name>
    <dbReference type="NCBI Taxonomy" id="2052148"/>
    <lineage>
        <taxon>Bacteria</taxon>
        <taxon>Bacteria division WOR-3</taxon>
    </lineage>
</organism>
<dbReference type="GO" id="GO:0005975">
    <property type="term" value="P:carbohydrate metabolic process"/>
    <property type="evidence" value="ECO:0007669"/>
    <property type="project" value="InterPro"/>
</dbReference>
<dbReference type="GO" id="GO:0030246">
    <property type="term" value="F:carbohydrate binding"/>
    <property type="evidence" value="ECO:0007669"/>
    <property type="project" value="InterPro"/>
</dbReference>
<comment type="similarity">
    <text evidence="1">Belongs to the glycosyl hydrolase 57 family.</text>
</comment>
<keyword evidence="2" id="KW-0119">Carbohydrate metabolism</keyword>
<evidence type="ECO:0000313" key="6">
    <source>
        <dbReference type="EMBL" id="HEC79217.1"/>
    </source>
</evidence>
<dbReference type="GO" id="GO:0003824">
    <property type="term" value="F:catalytic activity"/>
    <property type="evidence" value="ECO:0007669"/>
    <property type="project" value="InterPro"/>
</dbReference>
<dbReference type="InterPro" id="IPR014718">
    <property type="entry name" value="GH-type_carb-bd"/>
</dbReference>
<dbReference type="Pfam" id="PF09094">
    <property type="entry name" value="AmyA-A_glucT_m"/>
    <property type="match status" value="1"/>
</dbReference>
<reference evidence="6" key="1">
    <citation type="journal article" date="2020" name="mSystems">
        <title>Genome- and Community-Level Interaction Insights into Carbon Utilization and Element Cycling Functions of Hydrothermarchaeota in Hydrothermal Sediment.</title>
        <authorList>
            <person name="Zhou Z."/>
            <person name="Liu Y."/>
            <person name="Xu W."/>
            <person name="Pan J."/>
            <person name="Luo Z.H."/>
            <person name="Li M."/>
        </authorList>
    </citation>
    <scope>NUCLEOTIDE SEQUENCE</scope>
    <source>
        <strain evidence="6">HyVt-388</strain>
    </source>
</reference>
<dbReference type="PANTHER" id="PTHR36306">
    <property type="entry name" value="ALPHA-AMYLASE-RELATED-RELATED"/>
    <property type="match status" value="1"/>
</dbReference>
<accession>A0A9C9ENS1</accession>
<dbReference type="InterPro" id="IPR011330">
    <property type="entry name" value="Glyco_hydro/deAcase_b/a-brl"/>
</dbReference>
<feature type="domain" description="Alpha-amylase/4-alpha-glucanotransferase C-terminal" evidence="5">
    <location>
        <begin position="386"/>
        <end position="439"/>
    </location>
</feature>
<evidence type="ECO:0000259" key="5">
    <source>
        <dbReference type="Pfam" id="PF09095"/>
    </source>
</evidence>
<name>A0A9C9ENS1_UNCW3</name>
<dbReference type="InterPro" id="IPR015179">
    <property type="entry name" value="A-amylase/a-glucTrfase_C"/>
</dbReference>
<gene>
    <name evidence="6" type="ORF">ENI34_08775</name>
</gene>
<evidence type="ECO:0000259" key="3">
    <source>
        <dbReference type="Pfam" id="PF03065"/>
    </source>
</evidence>
<dbReference type="InterPro" id="IPR015178">
    <property type="entry name" value="A-amylase/a-glucTrfase_central"/>
</dbReference>
<dbReference type="Pfam" id="PF03065">
    <property type="entry name" value="Glyco_hydro_57"/>
    <property type="match status" value="1"/>
</dbReference>
<dbReference type="SUPFAM" id="SSF88713">
    <property type="entry name" value="Glycoside hydrolase/deacetylase"/>
    <property type="match status" value="1"/>
</dbReference>
<feature type="domain" description="Alpha-amylase/4-alpha-glucanotransferase C-terminal" evidence="5">
    <location>
        <begin position="441"/>
        <end position="604"/>
    </location>
</feature>
<sequence>MIRFAFYIHNHQPTGNFDEVFENAYKWAYLPLLKSLLKHKNIKFGIHNSGILLEWIEKKHPEFFEMLKESVRNGQSELLSSAYGEPVLSLIPRKDIIEQIKYFNDYLYKHFNYRPKGLWLTERIWEPDLIHPLLDAGIEYILLDDTHFFYAGLKDDDLYSYYITEDEGRILKVFPISMKLRYLIPFHPITETIKFLKEEEKKKNNCLRTLADDGEKFGVWPGTHNWVYKKKWLDNFLDTLEKERWIKPVLLSEIAEERPAGRVYLPTSSYEEMGEWVLPPECGRNYETLKKSVGRKYYYLIHGGYFKNFLRKYPEANIMHKRMLFVSKNISPDIKAKLFLWKGQCSCAYWHGLFGGLYLPHLREAIYKNLIQAEEYDIPQIFQEVDFDVDGEKEILVSNNQFFIVLKPSTASFIELDDRKRKMNLLNYLNRTEEKYHKKQGTEDFIYDRYPRSFGLDRLLKAVPTAEDFRCGKNLGEILNYRKYTVLDKKKPAINFSGEIEKTITFSGAEQRTIEIKYSGVVEKLGVEFSLGVFSTNLRLQNNLSLMKPQTLNKIKTFTILADNFHPLKFKTTRPCTLLSYPIETVSSSEKGLEKLFQGIGLLLIFDDLPTIHITI</sequence>
<dbReference type="InterPro" id="IPR052046">
    <property type="entry name" value="GH57_Enzymes"/>
</dbReference>
<comment type="caution">
    <text evidence="6">The sequence shown here is derived from an EMBL/GenBank/DDBJ whole genome shotgun (WGS) entry which is preliminary data.</text>
</comment>
<dbReference type="PANTHER" id="PTHR36306:SF1">
    <property type="entry name" value="ALPHA-AMYLASE-RELATED"/>
    <property type="match status" value="1"/>
</dbReference>
<dbReference type="AlphaFoldDB" id="A0A9C9ENS1"/>
<protein>
    <submittedName>
        <fullName evidence="6">DUF1926 domain-containing protein</fullName>
    </submittedName>
</protein>
<proteinExistence type="inferred from homology"/>
<dbReference type="SUPFAM" id="SSF88688">
    <property type="entry name" value="Families 57/38 glycoside transferase middle domain"/>
    <property type="match status" value="1"/>
</dbReference>
<dbReference type="EMBL" id="DRIG01000092">
    <property type="protein sequence ID" value="HEC79217.1"/>
    <property type="molecule type" value="Genomic_DNA"/>
</dbReference>
<feature type="domain" description="Alpha-amylase/4-alpha-glucanotransferase central" evidence="4">
    <location>
        <begin position="304"/>
        <end position="376"/>
    </location>
</feature>